<dbReference type="AlphaFoldDB" id="A0A061IJN7"/>
<name>A0A061IJN7_CRIGR</name>
<protein>
    <submittedName>
        <fullName evidence="1">Tetratricopeptide repeat protein 14</fullName>
    </submittedName>
</protein>
<dbReference type="Proteomes" id="UP000030759">
    <property type="component" value="Unassembled WGS sequence"/>
</dbReference>
<proteinExistence type="predicted"/>
<reference evidence="2" key="1">
    <citation type="journal article" date="2013" name="Nat. Biotechnol.">
        <title>Chinese hamster genome sequenced from sorted chromosomes.</title>
        <authorList>
            <person name="Brinkrolf K."/>
            <person name="Rupp O."/>
            <person name="Laux H."/>
            <person name="Kollin F."/>
            <person name="Ernst W."/>
            <person name="Linke B."/>
            <person name="Kofler R."/>
            <person name="Romand S."/>
            <person name="Hesse F."/>
            <person name="Budach W.E."/>
            <person name="Galosy S."/>
            <person name="Muller D."/>
            <person name="Noll T."/>
            <person name="Wienberg J."/>
            <person name="Jostock T."/>
            <person name="Leonard M."/>
            <person name="Grillari J."/>
            <person name="Tauch A."/>
            <person name="Goesmann A."/>
            <person name="Helk B."/>
            <person name="Mott J.E."/>
            <person name="Puhler A."/>
            <person name="Borth N."/>
        </authorList>
    </citation>
    <scope>NUCLEOTIDE SEQUENCE [LARGE SCALE GENOMIC DNA]</scope>
    <source>
        <strain evidence="2">17A/GY</strain>
    </source>
</reference>
<evidence type="ECO:0000313" key="2">
    <source>
        <dbReference type="Proteomes" id="UP000030759"/>
    </source>
</evidence>
<gene>
    <name evidence="1" type="ORF">H671_1g2700</name>
</gene>
<organism evidence="1 2">
    <name type="scientific">Cricetulus griseus</name>
    <name type="common">Chinese hamster</name>
    <name type="synonym">Cricetulus barabensis griseus</name>
    <dbReference type="NCBI Taxonomy" id="10029"/>
    <lineage>
        <taxon>Eukaryota</taxon>
        <taxon>Metazoa</taxon>
        <taxon>Chordata</taxon>
        <taxon>Craniata</taxon>
        <taxon>Vertebrata</taxon>
        <taxon>Euteleostomi</taxon>
        <taxon>Mammalia</taxon>
        <taxon>Eutheria</taxon>
        <taxon>Euarchontoglires</taxon>
        <taxon>Glires</taxon>
        <taxon>Rodentia</taxon>
        <taxon>Myomorpha</taxon>
        <taxon>Muroidea</taxon>
        <taxon>Cricetidae</taxon>
        <taxon>Cricetinae</taxon>
        <taxon>Cricetulus</taxon>
    </lineage>
</organism>
<dbReference type="EMBL" id="KE665293">
    <property type="protein sequence ID" value="ERE88929.1"/>
    <property type="molecule type" value="Genomic_DNA"/>
</dbReference>
<accession>A0A061IJN7</accession>
<sequence>MRRVYEMLLMKCSPVTAEDHHILEMTVPQDDHQEQQQPWIRAIKSLETVHPAESGAIEVTQALWKSPEDGLRNLLFFECNLL</sequence>
<evidence type="ECO:0000313" key="1">
    <source>
        <dbReference type="EMBL" id="ERE88929.1"/>
    </source>
</evidence>